<dbReference type="Gene3D" id="2.60.120.200">
    <property type="match status" value="1"/>
</dbReference>
<dbReference type="AlphaFoldDB" id="A0A538UCZ6"/>
<evidence type="ECO:0000313" key="3">
    <source>
        <dbReference type="Proteomes" id="UP000319771"/>
    </source>
</evidence>
<sequence>MRSPRPRPRRVSALVLALVLGLALSCVRAGSHPADIRQAAPAVDSATVALWHFDEATGVRCADAGPSRIEATAGYGTHVNYGRFGSAREFARDIDSFVYAPNDPAFDPRGGLTVEAWVLVHAFGRYEDTPIAARWNPDANQQSWLFGVVGRKLRPPAVPTTGPQVHATFVTLATAGQLVFAFQPQEASQPRGFVSAGRLQLERWTHVAVSYDGALVRFFIDGSLDAQYAIHGRIQTSEAPVLIGNAFDTRRLSSFSGELRLDAAADQTPYYAFEGLIDELRISDEARMEFPGTGAR</sequence>
<dbReference type="InterPro" id="IPR013320">
    <property type="entry name" value="ConA-like_dom_sf"/>
</dbReference>
<dbReference type="EMBL" id="VBPB01000043">
    <property type="protein sequence ID" value="TMQ73778.1"/>
    <property type="molecule type" value="Genomic_DNA"/>
</dbReference>
<name>A0A538UCZ6_UNCEI</name>
<evidence type="ECO:0000256" key="1">
    <source>
        <dbReference type="SAM" id="SignalP"/>
    </source>
</evidence>
<protein>
    <submittedName>
        <fullName evidence="2">LamG domain-containing protein</fullName>
    </submittedName>
</protein>
<keyword evidence="1" id="KW-0732">Signal</keyword>
<accession>A0A538UCZ6</accession>
<feature type="signal peptide" evidence="1">
    <location>
        <begin position="1"/>
        <end position="29"/>
    </location>
</feature>
<dbReference type="PROSITE" id="PS51257">
    <property type="entry name" value="PROKAR_LIPOPROTEIN"/>
    <property type="match status" value="1"/>
</dbReference>
<proteinExistence type="predicted"/>
<dbReference type="Pfam" id="PF13385">
    <property type="entry name" value="Laminin_G_3"/>
    <property type="match status" value="1"/>
</dbReference>
<dbReference type="SUPFAM" id="SSF49899">
    <property type="entry name" value="Concanavalin A-like lectins/glucanases"/>
    <property type="match status" value="1"/>
</dbReference>
<evidence type="ECO:0000313" key="2">
    <source>
        <dbReference type="EMBL" id="TMQ73778.1"/>
    </source>
</evidence>
<reference evidence="2 3" key="1">
    <citation type="journal article" date="2019" name="Nat. Microbiol.">
        <title>Mediterranean grassland soil C-N compound turnover is dependent on rainfall and depth, and is mediated by genomically divergent microorganisms.</title>
        <authorList>
            <person name="Diamond S."/>
            <person name="Andeer P.F."/>
            <person name="Li Z."/>
            <person name="Crits-Christoph A."/>
            <person name="Burstein D."/>
            <person name="Anantharaman K."/>
            <person name="Lane K.R."/>
            <person name="Thomas B.C."/>
            <person name="Pan C."/>
            <person name="Northen T.R."/>
            <person name="Banfield J.F."/>
        </authorList>
    </citation>
    <scope>NUCLEOTIDE SEQUENCE [LARGE SCALE GENOMIC DNA]</scope>
    <source>
        <strain evidence="2">WS_11</strain>
    </source>
</reference>
<comment type="caution">
    <text evidence="2">The sequence shown here is derived from an EMBL/GenBank/DDBJ whole genome shotgun (WGS) entry which is preliminary data.</text>
</comment>
<organism evidence="2 3">
    <name type="scientific">Eiseniibacteriota bacterium</name>
    <dbReference type="NCBI Taxonomy" id="2212470"/>
    <lineage>
        <taxon>Bacteria</taxon>
        <taxon>Candidatus Eiseniibacteriota</taxon>
    </lineage>
</organism>
<gene>
    <name evidence="2" type="ORF">E6K81_03015</name>
</gene>
<feature type="chain" id="PRO_5022229990" evidence="1">
    <location>
        <begin position="30"/>
        <end position="296"/>
    </location>
</feature>
<dbReference type="Proteomes" id="UP000319771">
    <property type="component" value="Unassembled WGS sequence"/>
</dbReference>